<accession>A0ABU4RV46</accession>
<organism evidence="2 3">
    <name type="scientific">Terrihabitans rhizophilus</name>
    <dbReference type="NCBI Taxonomy" id="3092662"/>
    <lineage>
        <taxon>Bacteria</taxon>
        <taxon>Pseudomonadati</taxon>
        <taxon>Pseudomonadota</taxon>
        <taxon>Alphaproteobacteria</taxon>
        <taxon>Hyphomicrobiales</taxon>
        <taxon>Terrihabitans</taxon>
    </lineage>
</organism>
<sequence>MQTHHIDLVVVGAHPSGLPLNGELQSLGAELVRANLTAPVYRRHEPV</sequence>
<proteinExistence type="predicted"/>
<comment type="caution">
    <text evidence="2">The sequence shown here is derived from an EMBL/GenBank/DDBJ whole genome shotgun (WGS) entry which is preliminary data.</text>
</comment>
<reference evidence="2 3" key="1">
    <citation type="submission" date="2023-11" db="EMBL/GenBank/DDBJ databases">
        <authorList>
            <person name="Bao R."/>
        </authorList>
    </citation>
    <scope>NUCLEOTIDE SEQUENCE [LARGE SCALE GENOMIC DNA]</scope>
    <source>
        <strain evidence="2 3">PJ23</strain>
    </source>
</reference>
<dbReference type="EMBL" id="JAXAFJ010000007">
    <property type="protein sequence ID" value="MDX6806746.1"/>
    <property type="molecule type" value="Genomic_DNA"/>
</dbReference>
<evidence type="ECO:0000259" key="1">
    <source>
        <dbReference type="Pfam" id="PF21986"/>
    </source>
</evidence>
<dbReference type="Pfam" id="PF21986">
    <property type="entry name" value="AH_C"/>
    <property type="match status" value="1"/>
</dbReference>
<dbReference type="Proteomes" id="UP001274321">
    <property type="component" value="Unassembled WGS sequence"/>
</dbReference>
<evidence type="ECO:0000313" key="3">
    <source>
        <dbReference type="Proteomes" id="UP001274321"/>
    </source>
</evidence>
<dbReference type="Gene3D" id="3.10.490.10">
    <property type="entry name" value="Gamma-glutamyl cyclotransferase-like"/>
    <property type="match status" value="1"/>
</dbReference>
<name>A0ABU4RV46_9HYPH</name>
<evidence type="ECO:0000313" key="2">
    <source>
        <dbReference type="EMBL" id="MDX6806746.1"/>
    </source>
</evidence>
<keyword evidence="3" id="KW-1185">Reference proteome</keyword>
<protein>
    <recommendedName>
        <fullName evidence="1">Allophanate hydrolase C-terminal domain-containing protein</fullName>
    </recommendedName>
</protein>
<dbReference type="InterPro" id="IPR053844">
    <property type="entry name" value="AH_C"/>
</dbReference>
<feature type="domain" description="Allophanate hydrolase C-terminal" evidence="1">
    <location>
        <begin position="6"/>
        <end position="42"/>
    </location>
</feature>
<gene>
    <name evidence="2" type="ORF">SCD90_11790</name>
</gene>